<dbReference type="Proteomes" id="UP001338125">
    <property type="component" value="Unassembled WGS sequence"/>
</dbReference>
<dbReference type="PROSITE" id="PS00414">
    <property type="entry name" value="PROFILIN"/>
    <property type="match status" value="1"/>
</dbReference>
<dbReference type="SMART" id="SM00392">
    <property type="entry name" value="PROF"/>
    <property type="match status" value="1"/>
</dbReference>
<gene>
    <name evidence="3" type="ORF">PT974_04629</name>
</gene>
<name>A0ABR0SWP9_9HYPO</name>
<dbReference type="InterPro" id="IPR036140">
    <property type="entry name" value="PFN_sf"/>
</dbReference>
<evidence type="ECO:0000313" key="4">
    <source>
        <dbReference type="Proteomes" id="UP001338125"/>
    </source>
</evidence>
<accession>A0ABR0SWP9</accession>
<comment type="similarity">
    <text evidence="1 2">Belongs to the profilin family.</text>
</comment>
<reference evidence="3 4" key="1">
    <citation type="submission" date="2024-01" db="EMBL/GenBank/DDBJ databases">
        <title>Complete genome of Cladobotryum mycophilum ATHUM6906.</title>
        <authorList>
            <person name="Christinaki A.C."/>
            <person name="Myridakis A.I."/>
            <person name="Kouvelis V.N."/>
        </authorList>
    </citation>
    <scope>NUCLEOTIDE SEQUENCE [LARGE SCALE GENOMIC DNA]</scope>
    <source>
        <strain evidence="3 4">ATHUM6906</strain>
    </source>
</reference>
<dbReference type="InterPro" id="IPR005455">
    <property type="entry name" value="PFN_euk"/>
</dbReference>
<evidence type="ECO:0000313" key="3">
    <source>
        <dbReference type="EMBL" id="KAK5996200.1"/>
    </source>
</evidence>
<dbReference type="Gene3D" id="3.30.450.30">
    <property type="entry name" value="Dynein light chain 2a, cytoplasmic"/>
    <property type="match status" value="1"/>
</dbReference>
<comment type="caution">
    <text evidence="3">The sequence shown here is derived from an EMBL/GenBank/DDBJ whole genome shotgun (WGS) entry which is preliminary data.</text>
</comment>
<dbReference type="EMBL" id="JAVFKD010000004">
    <property type="protein sequence ID" value="KAK5996200.1"/>
    <property type="molecule type" value="Genomic_DNA"/>
</dbReference>
<dbReference type="SUPFAM" id="SSF55770">
    <property type="entry name" value="Profilin (actin-binding protein)"/>
    <property type="match status" value="1"/>
</dbReference>
<dbReference type="Pfam" id="PF00235">
    <property type="entry name" value="Profilin"/>
    <property type="match status" value="1"/>
</dbReference>
<proteinExistence type="inferred from homology"/>
<keyword evidence="4" id="KW-1185">Reference proteome</keyword>
<dbReference type="InterPro" id="IPR027310">
    <property type="entry name" value="Profilin_CS"/>
</dbReference>
<organism evidence="3 4">
    <name type="scientific">Cladobotryum mycophilum</name>
    <dbReference type="NCBI Taxonomy" id="491253"/>
    <lineage>
        <taxon>Eukaryota</taxon>
        <taxon>Fungi</taxon>
        <taxon>Dikarya</taxon>
        <taxon>Ascomycota</taxon>
        <taxon>Pezizomycotina</taxon>
        <taxon>Sordariomycetes</taxon>
        <taxon>Hypocreomycetidae</taxon>
        <taxon>Hypocreales</taxon>
        <taxon>Hypocreaceae</taxon>
        <taxon>Cladobotryum</taxon>
    </lineage>
</organism>
<keyword evidence="2" id="KW-0009">Actin-binding</keyword>
<dbReference type="InterPro" id="IPR048278">
    <property type="entry name" value="PFN"/>
</dbReference>
<protein>
    <recommendedName>
        <fullName evidence="2">Profilin</fullName>
    </recommendedName>
</protein>
<sequence>MSSWQDYVDNQLIGAGLIQAAIYDNNNGQLLAASAGVNQPTIDFHTRMNNPNLMVTHGVMFSGEKYYLFNCEPLYVTGGGNEERGIEIGQTNTVTIVGIYPTGYQISMGGMRRVRGIWDFLRAAGN</sequence>
<evidence type="ECO:0000256" key="1">
    <source>
        <dbReference type="ARBA" id="ARBA00010058"/>
    </source>
</evidence>
<evidence type="ECO:0000256" key="2">
    <source>
        <dbReference type="RuleBase" id="RU003909"/>
    </source>
</evidence>